<dbReference type="PROSITE" id="PS00194">
    <property type="entry name" value="THIOREDOXIN_1"/>
    <property type="match status" value="1"/>
</dbReference>
<dbReference type="GO" id="GO:0045454">
    <property type="term" value="P:cell redox homeostasis"/>
    <property type="evidence" value="ECO:0007669"/>
    <property type="project" value="TreeGrafter"/>
</dbReference>
<dbReference type="InterPro" id="IPR017937">
    <property type="entry name" value="Thioredoxin_CS"/>
</dbReference>
<gene>
    <name evidence="9" type="ORF">GL4_0350</name>
</gene>
<keyword evidence="4" id="KW-1015">Disulfide bond</keyword>
<dbReference type="Gene3D" id="3.40.30.10">
    <property type="entry name" value="Glutaredoxin"/>
    <property type="match status" value="1"/>
</dbReference>
<proteinExistence type="inferred from homology"/>
<dbReference type="InterPro" id="IPR005746">
    <property type="entry name" value="Thioredoxin"/>
</dbReference>
<dbReference type="RefSeq" id="WP_082025402.1">
    <property type="nucleotide sequence ID" value="NZ_AP014648.1"/>
</dbReference>
<keyword evidence="2" id="KW-0813">Transport</keyword>
<evidence type="ECO:0000256" key="1">
    <source>
        <dbReference type="ARBA" id="ARBA00008987"/>
    </source>
</evidence>
<dbReference type="InterPro" id="IPR013766">
    <property type="entry name" value="Thioredoxin_domain"/>
</dbReference>
<keyword evidence="3" id="KW-0249">Electron transport</keyword>
<dbReference type="Pfam" id="PF14559">
    <property type="entry name" value="TPR_19"/>
    <property type="match status" value="1"/>
</dbReference>
<evidence type="ECO:0000256" key="3">
    <source>
        <dbReference type="ARBA" id="ARBA00022982"/>
    </source>
</evidence>
<dbReference type="InterPro" id="IPR036249">
    <property type="entry name" value="Thioredoxin-like_sf"/>
</dbReference>
<reference evidence="9 10" key="1">
    <citation type="submission" date="2014-09" db="EMBL/GenBank/DDBJ databases">
        <title>Genome sequencing of Methyloceanibacter caenitepidi Gela4.</title>
        <authorList>
            <person name="Takeuchi M."/>
            <person name="Susumu S."/>
            <person name="Kamagata Y."/>
            <person name="Oshima K."/>
            <person name="Hattori M."/>
            <person name="Iwasaki W."/>
        </authorList>
    </citation>
    <scope>NUCLEOTIDE SEQUENCE [LARGE SCALE GENOMIC DNA]</scope>
    <source>
        <strain evidence="9 10">Gela4</strain>
    </source>
</reference>
<evidence type="ECO:0000313" key="9">
    <source>
        <dbReference type="EMBL" id="BAQ15820.1"/>
    </source>
</evidence>
<feature type="domain" description="Thioredoxin" evidence="8">
    <location>
        <begin position="9"/>
        <end position="127"/>
    </location>
</feature>
<dbReference type="PROSITE" id="PS51352">
    <property type="entry name" value="THIOREDOXIN_2"/>
    <property type="match status" value="1"/>
</dbReference>
<dbReference type="FunFam" id="3.40.30.10:FF:000001">
    <property type="entry name" value="Thioredoxin"/>
    <property type="match status" value="1"/>
</dbReference>
<dbReference type="PANTHER" id="PTHR45663">
    <property type="entry name" value="GEO12009P1"/>
    <property type="match status" value="1"/>
</dbReference>
<dbReference type="Pfam" id="PF00085">
    <property type="entry name" value="Thioredoxin"/>
    <property type="match status" value="1"/>
</dbReference>
<comment type="similarity">
    <text evidence="1">Belongs to the thioredoxin family.</text>
</comment>
<evidence type="ECO:0000313" key="10">
    <source>
        <dbReference type="Proteomes" id="UP000031643"/>
    </source>
</evidence>
<dbReference type="Pfam" id="PF14561">
    <property type="entry name" value="TPR_20"/>
    <property type="match status" value="1"/>
</dbReference>
<dbReference type="OrthoDB" id="9790390at2"/>
<dbReference type="InterPro" id="IPR011990">
    <property type="entry name" value="TPR-like_helical_dom_sf"/>
</dbReference>
<dbReference type="GO" id="GO:0006950">
    <property type="term" value="P:response to stress"/>
    <property type="evidence" value="ECO:0007669"/>
    <property type="project" value="UniProtKB-ARBA"/>
</dbReference>
<dbReference type="PRINTS" id="PR00421">
    <property type="entry name" value="THIOREDOXIN"/>
</dbReference>
<organism evidence="9 10">
    <name type="scientific">Methyloceanibacter caenitepidi</name>
    <dbReference type="NCBI Taxonomy" id="1384459"/>
    <lineage>
        <taxon>Bacteria</taxon>
        <taxon>Pseudomonadati</taxon>
        <taxon>Pseudomonadota</taxon>
        <taxon>Alphaproteobacteria</taxon>
        <taxon>Hyphomicrobiales</taxon>
        <taxon>Hyphomicrobiaceae</taxon>
        <taxon>Methyloceanibacter</taxon>
    </lineage>
</organism>
<name>A0A0A8JZ25_9HYPH</name>
<dbReference type="EMBL" id="AP014648">
    <property type="protein sequence ID" value="BAQ15820.1"/>
    <property type="molecule type" value="Genomic_DNA"/>
</dbReference>
<sequence>MSMDTPILGAEGDGAPGGEAIKNTTTQDFMRDVVEASRDRPVLVDFWAPWCGPCKQLTPVLEKAVRASKGAVALVKMNIDEHPEIPGQMGVQSIPAVFAFKEGRPVDGFMGALPESQINAFIARLVGETVGTAADIETATAALDAGDVNAAAQIFGQLMQDEPENMEALAGLAKCYVKMGDLERAEQTLALAPAGKADSAPIAAAQSALDLARKSNDAGDVDALRAKAAQSPNDPQVQFDLALALNAADDRYGALDALLSIVAKNRSWNDDAARKQLVQFFEVWGPSDPATTSGRQRLSSLLFA</sequence>
<evidence type="ECO:0000256" key="5">
    <source>
        <dbReference type="ARBA" id="ARBA00023284"/>
    </source>
</evidence>
<dbReference type="GO" id="GO:0015035">
    <property type="term" value="F:protein-disulfide reductase activity"/>
    <property type="evidence" value="ECO:0007669"/>
    <property type="project" value="UniProtKB-UniRule"/>
</dbReference>
<dbReference type="STRING" id="1384459.GL4_0350"/>
<dbReference type="Proteomes" id="UP000031643">
    <property type="component" value="Chromosome"/>
</dbReference>
<keyword evidence="5" id="KW-0676">Redox-active center</keyword>
<evidence type="ECO:0000256" key="4">
    <source>
        <dbReference type="ARBA" id="ARBA00023157"/>
    </source>
</evidence>
<dbReference type="AlphaFoldDB" id="A0A0A8JZ25"/>
<accession>A0A0A8JZ25</accession>
<dbReference type="GO" id="GO:0005829">
    <property type="term" value="C:cytosol"/>
    <property type="evidence" value="ECO:0007669"/>
    <property type="project" value="TreeGrafter"/>
</dbReference>
<dbReference type="SUPFAM" id="SSF52833">
    <property type="entry name" value="Thioredoxin-like"/>
    <property type="match status" value="1"/>
</dbReference>
<protein>
    <recommendedName>
        <fullName evidence="6">Thioredoxin</fullName>
    </recommendedName>
</protein>
<dbReference type="HOGENOM" id="CLU_046120_1_1_5"/>
<dbReference type="CDD" id="cd02947">
    <property type="entry name" value="TRX_family"/>
    <property type="match status" value="1"/>
</dbReference>
<dbReference type="NCBIfam" id="TIGR01068">
    <property type="entry name" value="thioredoxin"/>
    <property type="match status" value="1"/>
</dbReference>
<evidence type="ECO:0000256" key="2">
    <source>
        <dbReference type="ARBA" id="ARBA00022448"/>
    </source>
</evidence>
<dbReference type="KEGG" id="mcg:GL4_0350"/>
<dbReference type="PANTHER" id="PTHR45663:SF11">
    <property type="entry name" value="GEO12009P1"/>
    <property type="match status" value="1"/>
</dbReference>
<dbReference type="SUPFAM" id="SSF48452">
    <property type="entry name" value="TPR-like"/>
    <property type="match status" value="1"/>
</dbReference>
<evidence type="ECO:0000256" key="7">
    <source>
        <dbReference type="SAM" id="MobiDB-lite"/>
    </source>
</evidence>
<evidence type="ECO:0000256" key="6">
    <source>
        <dbReference type="NCBIfam" id="TIGR01068"/>
    </source>
</evidence>
<feature type="region of interest" description="Disordered" evidence="7">
    <location>
        <begin position="1"/>
        <end position="22"/>
    </location>
</feature>
<dbReference type="Gene3D" id="1.25.40.10">
    <property type="entry name" value="Tetratricopeptide repeat domain"/>
    <property type="match status" value="2"/>
</dbReference>
<evidence type="ECO:0000259" key="8">
    <source>
        <dbReference type="PROSITE" id="PS51352"/>
    </source>
</evidence>
<keyword evidence="10" id="KW-1185">Reference proteome</keyword>